<feature type="signal peptide" evidence="2">
    <location>
        <begin position="1"/>
        <end position="35"/>
    </location>
</feature>
<dbReference type="AlphaFoldDB" id="A0A5P2H0G4"/>
<dbReference type="Proteomes" id="UP000322822">
    <property type="component" value="Chromosome 1"/>
</dbReference>
<dbReference type="Gene3D" id="3.40.190.150">
    <property type="entry name" value="Bordetella uptake gene, domain 1"/>
    <property type="match status" value="1"/>
</dbReference>
<accession>A0A5P2H0G4</accession>
<evidence type="ECO:0000313" key="4">
    <source>
        <dbReference type="Proteomes" id="UP000322822"/>
    </source>
</evidence>
<evidence type="ECO:0000256" key="1">
    <source>
        <dbReference type="ARBA" id="ARBA00006987"/>
    </source>
</evidence>
<evidence type="ECO:0000256" key="2">
    <source>
        <dbReference type="SAM" id="SignalP"/>
    </source>
</evidence>
<feature type="chain" id="PRO_5024824746" evidence="2">
    <location>
        <begin position="36"/>
        <end position="337"/>
    </location>
</feature>
<evidence type="ECO:0000313" key="3">
    <source>
        <dbReference type="EMBL" id="QET01224.1"/>
    </source>
</evidence>
<reference evidence="3 4" key="1">
    <citation type="submission" date="2019-09" db="EMBL/GenBank/DDBJ databases">
        <title>FDA dAtabase for Regulatory Grade micrObial Sequences (FDA-ARGOS): Supporting development and validation of Infectious Disease Dx tests.</title>
        <authorList>
            <person name="Sciortino C."/>
            <person name="Tallon L."/>
            <person name="Sadzewicz L."/>
            <person name="Vavikolanu K."/>
            <person name="Mehta A."/>
            <person name="Aluvathingal J."/>
            <person name="Nadendla S."/>
            <person name="Nandy P."/>
            <person name="Geyer C."/>
            <person name="Yan Y."/>
            <person name="Sichtig H."/>
        </authorList>
    </citation>
    <scope>NUCLEOTIDE SEQUENCE [LARGE SCALE GENOMIC DNA]</scope>
    <source>
        <strain evidence="3 4">FDAARGOS_664</strain>
    </source>
</reference>
<dbReference type="SUPFAM" id="SSF53850">
    <property type="entry name" value="Periplasmic binding protein-like II"/>
    <property type="match status" value="1"/>
</dbReference>
<dbReference type="InterPro" id="IPR005064">
    <property type="entry name" value="BUG"/>
</dbReference>
<dbReference type="PANTHER" id="PTHR42928">
    <property type="entry name" value="TRICARBOXYLATE-BINDING PROTEIN"/>
    <property type="match status" value="1"/>
</dbReference>
<dbReference type="EMBL" id="CP044065">
    <property type="protein sequence ID" value="QET01224.1"/>
    <property type="molecule type" value="Genomic_DNA"/>
</dbReference>
<dbReference type="OrthoDB" id="8957985at2"/>
<dbReference type="PIRSF" id="PIRSF017082">
    <property type="entry name" value="YflP"/>
    <property type="match status" value="1"/>
</dbReference>
<protein>
    <submittedName>
        <fullName evidence="3">Tripartite tricarboxylate transporter substrate binding protein</fullName>
    </submittedName>
</protein>
<dbReference type="RefSeq" id="WP_150371284.1">
    <property type="nucleotide sequence ID" value="NZ_CP044065.1"/>
</dbReference>
<keyword evidence="2" id="KW-0732">Signal</keyword>
<comment type="similarity">
    <text evidence="1">Belongs to the UPF0065 (bug) family.</text>
</comment>
<organism evidence="3 4">
    <name type="scientific">Cupriavidus pauculus</name>
    <dbReference type="NCBI Taxonomy" id="82633"/>
    <lineage>
        <taxon>Bacteria</taxon>
        <taxon>Pseudomonadati</taxon>
        <taxon>Pseudomonadota</taxon>
        <taxon>Betaproteobacteria</taxon>
        <taxon>Burkholderiales</taxon>
        <taxon>Burkholderiaceae</taxon>
        <taxon>Cupriavidus</taxon>
    </lineage>
</organism>
<proteinExistence type="inferred from homology"/>
<dbReference type="InterPro" id="IPR042100">
    <property type="entry name" value="Bug_dom1"/>
</dbReference>
<dbReference type="Pfam" id="PF03401">
    <property type="entry name" value="TctC"/>
    <property type="match status" value="1"/>
</dbReference>
<dbReference type="InterPro" id="IPR006311">
    <property type="entry name" value="TAT_signal"/>
</dbReference>
<dbReference type="Gene3D" id="3.40.190.10">
    <property type="entry name" value="Periplasmic binding protein-like II"/>
    <property type="match status" value="1"/>
</dbReference>
<dbReference type="PANTHER" id="PTHR42928:SF5">
    <property type="entry name" value="BLR1237 PROTEIN"/>
    <property type="match status" value="1"/>
</dbReference>
<dbReference type="PROSITE" id="PS51318">
    <property type="entry name" value="TAT"/>
    <property type="match status" value="1"/>
</dbReference>
<sequence length="337" mass="35234">MTRTTPRARPGAMPAMTGGRRALLLAACATACALAFPGAPRAQSGKTTQVIVPYSAGGTTDRIARIVANGLSQELGETYVVVNKPGAGGTLGTAEVARAKPDGSTLGVVFDSQAVNQHMFRALPYDTFKSFTYVTLVVSAPHVLVTSKPYASLAALTQAAKAKPGTVSFGSTGQGTSNHLYPLLLGNLAGVDLLPVPYQGGGGSFLPDLLSGRYDMASGTLGYFLPYIKDGRLHALATGGVRRSPLLPNVPTVAETYPGFEASSWVGLIAPAGLPKEAADRLRNGVRRALANPALKEQLLAEGYDIEVSSSEDFVARVHKESDRLGALIREKKLGEQ</sequence>
<name>A0A5P2H0G4_9BURK</name>
<gene>
    <name evidence="3" type="ORF">FOB72_03680</name>
</gene>